<evidence type="ECO:0000313" key="1">
    <source>
        <dbReference type="EMBL" id="STP11163.1"/>
    </source>
</evidence>
<evidence type="ECO:0000313" key="2">
    <source>
        <dbReference type="Proteomes" id="UP000255103"/>
    </source>
</evidence>
<dbReference type="AlphaFoldDB" id="A0A377JTP0"/>
<gene>
    <name evidence="1" type="ORF">NCTC12219_01046</name>
</gene>
<protein>
    <submittedName>
        <fullName evidence="1">Uncharacterized protein</fullName>
    </submittedName>
</protein>
<reference evidence="1 2" key="1">
    <citation type="submission" date="2018-06" db="EMBL/GenBank/DDBJ databases">
        <authorList>
            <consortium name="Pathogen Informatics"/>
            <person name="Doyle S."/>
        </authorList>
    </citation>
    <scope>NUCLEOTIDE SEQUENCE [LARGE SCALE GENOMIC DNA]</scope>
    <source>
        <strain evidence="1 2">NCTC12219</strain>
    </source>
</reference>
<dbReference type="EMBL" id="UGHX01000001">
    <property type="protein sequence ID" value="STP11163.1"/>
    <property type="molecule type" value="Genomic_DNA"/>
</dbReference>
<name>A0A377JTP0_9HELI</name>
<sequence>MDKPNVKEILASLSGVWNQKKDENLNTPDEILNSLSYDFIETNFCIGDSFKALAKTPNQDVAAIKKQHIQSKKIALMRFLQYAEKYEALSQELRFEMPSHTEIYLRYVRNFSISYNDTQYFIQNILTSVFSPSFYIGDSYNYNIAFEGTILYKEYSSPSNVEKITQHIFFKVLLDMLNRQGLDYNNLYTYLGYWKSKGKNQVTFCPYITLHSSHTHAKALDDYLSQIPQNKKEKGRFYYDIASEPSLEYNYPNISYFQIHKIISLCYNAILRLQKWQIKPLVEYLLKPFDSSRIYIELEPNSFENILTHLQALTPEITDCKELLFHHLSCMANVCNSTNLIDYIEQTYNEVKSFATSHSKAQVKALFEISYNASMFSLYKRDYLYKETYTENYTHHNFHFYSDRTKDKINQFLKTLHYAMQYYQQLFKAKGHRAMLFADSITKSLAVRVLLESYNDESIPQKKHFDNAKRVIFTYLYISSDVDIEWGLKENEFVLYKNDVFLFFSNFAEYQRYGRGLYEWRGFDYTIKEYHSYLCLDHKAKHKKQLQKSRQKLAKIQAEGARFELFSYIVREQIERIEQTQLQHKTFDLTNTNCLALLDIEQSKLLLQAMLDVLCSKQTKPNIELVTNFEAISISSDELKNVAYIHLESFLGFIYDKCMIRVIGLEQSDFIEYCLGAILQSGQWESAFENLQ</sequence>
<organism evidence="1 2">
    <name type="scientific">Helicobacter cinaedi</name>
    <dbReference type="NCBI Taxonomy" id="213"/>
    <lineage>
        <taxon>Bacteria</taxon>
        <taxon>Pseudomonadati</taxon>
        <taxon>Campylobacterota</taxon>
        <taxon>Epsilonproteobacteria</taxon>
        <taxon>Campylobacterales</taxon>
        <taxon>Helicobacteraceae</taxon>
        <taxon>Helicobacter</taxon>
    </lineage>
</organism>
<accession>A0A377JTP0</accession>
<dbReference type="Proteomes" id="UP000255103">
    <property type="component" value="Unassembled WGS sequence"/>
</dbReference>
<dbReference type="RefSeq" id="WP_115721837.1">
    <property type="nucleotide sequence ID" value="NZ_UGHX01000001.1"/>
</dbReference>
<proteinExistence type="predicted"/>